<comment type="caution">
    <text evidence="2">The sequence shown here is derived from an EMBL/GenBank/DDBJ whole genome shotgun (WGS) entry which is preliminary data.</text>
</comment>
<evidence type="ECO:0000313" key="3">
    <source>
        <dbReference type="Proteomes" id="UP000735302"/>
    </source>
</evidence>
<accession>A0AAV3YAS9</accession>
<feature type="signal peptide" evidence="1">
    <location>
        <begin position="1"/>
        <end position="30"/>
    </location>
</feature>
<evidence type="ECO:0000313" key="2">
    <source>
        <dbReference type="EMBL" id="GFN79252.1"/>
    </source>
</evidence>
<dbReference type="EMBL" id="BLXT01000641">
    <property type="protein sequence ID" value="GFN79252.1"/>
    <property type="molecule type" value="Genomic_DNA"/>
</dbReference>
<sequence>MKLRLPAHAFGAIWTFLLLIQCLVPSPTWAQTYDLDLQARAQTIDDLRYLIGPNFSLFIAAYWRYMIASCDIFGRQLNYDMQSGLLLKSGQQVSSAVTKRIVQEWFESEGCNISRTAGVFSSDQEDHARVVLARGLSYQPDSRCLQQ</sequence>
<gene>
    <name evidence="2" type="ORF">PoB_000575800</name>
</gene>
<evidence type="ECO:0000256" key="1">
    <source>
        <dbReference type="SAM" id="SignalP"/>
    </source>
</evidence>
<feature type="chain" id="PRO_5044022420" evidence="1">
    <location>
        <begin position="31"/>
        <end position="147"/>
    </location>
</feature>
<protein>
    <submittedName>
        <fullName evidence="2">Uncharacterized protein</fullName>
    </submittedName>
</protein>
<keyword evidence="1" id="KW-0732">Signal</keyword>
<name>A0AAV3YAS9_9GAST</name>
<dbReference type="Proteomes" id="UP000735302">
    <property type="component" value="Unassembled WGS sequence"/>
</dbReference>
<dbReference type="AlphaFoldDB" id="A0AAV3YAS9"/>
<proteinExistence type="predicted"/>
<organism evidence="2 3">
    <name type="scientific">Plakobranchus ocellatus</name>
    <dbReference type="NCBI Taxonomy" id="259542"/>
    <lineage>
        <taxon>Eukaryota</taxon>
        <taxon>Metazoa</taxon>
        <taxon>Spiralia</taxon>
        <taxon>Lophotrochozoa</taxon>
        <taxon>Mollusca</taxon>
        <taxon>Gastropoda</taxon>
        <taxon>Heterobranchia</taxon>
        <taxon>Euthyneura</taxon>
        <taxon>Panpulmonata</taxon>
        <taxon>Sacoglossa</taxon>
        <taxon>Placobranchoidea</taxon>
        <taxon>Plakobranchidae</taxon>
        <taxon>Plakobranchus</taxon>
    </lineage>
</organism>
<keyword evidence="3" id="KW-1185">Reference proteome</keyword>
<reference evidence="2 3" key="1">
    <citation type="journal article" date="2021" name="Elife">
        <title>Chloroplast acquisition without the gene transfer in kleptoplastic sea slugs, Plakobranchus ocellatus.</title>
        <authorList>
            <person name="Maeda T."/>
            <person name="Takahashi S."/>
            <person name="Yoshida T."/>
            <person name="Shimamura S."/>
            <person name="Takaki Y."/>
            <person name="Nagai Y."/>
            <person name="Toyoda A."/>
            <person name="Suzuki Y."/>
            <person name="Arimoto A."/>
            <person name="Ishii H."/>
            <person name="Satoh N."/>
            <person name="Nishiyama T."/>
            <person name="Hasebe M."/>
            <person name="Maruyama T."/>
            <person name="Minagawa J."/>
            <person name="Obokata J."/>
            <person name="Shigenobu S."/>
        </authorList>
    </citation>
    <scope>NUCLEOTIDE SEQUENCE [LARGE SCALE GENOMIC DNA]</scope>
</reference>